<evidence type="ECO:0000313" key="2">
    <source>
        <dbReference type="Proteomes" id="UP000004358"/>
    </source>
</evidence>
<proteinExistence type="predicted"/>
<organism evidence="1 2">
    <name type="scientific">Blastopirellula marina DSM 3645</name>
    <dbReference type="NCBI Taxonomy" id="314230"/>
    <lineage>
        <taxon>Bacteria</taxon>
        <taxon>Pseudomonadati</taxon>
        <taxon>Planctomycetota</taxon>
        <taxon>Planctomycetia</taxon>
        <taxon>Pirellulales</taxon>
        <taxon>Pirellulaceae</taxon>
        <taxon>Blastopirellula</taxon>
    </lineage>
</organism>
<gene>
    <name evidence="1" type="ORF">DSM3645_02903</name>
</gene>
<dbReference type="Proteomes" id="UP000004358">
    <property type="component" value="Unassembled WGS sequence"/>
</dbReference>
<name>A3ZVP4_9BACT</name>
<comment type="caution">
    <text evidence="1">The sequence shown here is derived from an EMBL/GenBank/DDBJ whole genome shotgun (WGS) entry which is preliminary data.</text>
</comment>
<protein>
    <submittedName>
        <fullName evidence="1">Uncharacterized protein</fullName>
    </submittedName>
</protein>
<evidence type="ECO:0000313" key="1">
    <source>
        <dbReference type="EMBL" id="EAQ79390.1"/>
    </source>
</evidence>
<dbReference type="AlphaFoldDB" id="A3ZVP4"/>
<reference evidence="1 2" key="1">
    <citation type="submission" date="2006-02" db="EMBL/GenBank/DDBJ databases">
        <authorList>
            <person name="Amann R."/>
            <person name="Ferriera S."/>
            <person name="Johnson J."/>
            <person name="Kravitz S."/>
            <person name="Halpern A."/>
            <person name="Remington K."/>
            <person name="Beeson K."/>
            <person name="Tran B."/>
            <person name="Rogers Y.-H."/>
            <person name="Friedman R."/>
            <person name="Venter J.C."/>
        </authorList>
    </citation>
    <scope>NUCLEOTIDE SEQUENCE [LARGE SCALE GENOMIC DNA]</scope>
    <source>
        <strain evidence="1 2">DSM 3645</strain>
    </source>
</reference>
<dbReference type="STRING" id="314230.DSM3645_02903"/>
<accession>A3ZVP4</accession>
<sequence>MFQLALLLKWPLEVEAQSRCFLTCHSDSRRVMKHK</sequence>
<dbReference type="EMBL" id="AANZ01000014">
    <property type="protein sequence ID" value="EAQ79390.1"/>
    <property type="molecule type" value="Genomic_DNA"/>
</dbReference>
<dbReference type="HOGENOM" id="CLU_3363573_0_0_0"/>